<dbReference type="PIRSF" id="PIRSF500134">
    <property type="entry name" value="UDPglc_DH_bac"/>
    <property type="match status" value="1"/>
</dbReference>
<organism evidence="13 15">
    <name type="scientific">Corynebacterium glucuronolyticum</name>
    <dbReference type="NCBI Taxonomy" id="39791"/>
    <lineage>
        <taxon>Bacteria</taxon>
        <taxon>Bacillati</taxon>
        <taxon>Actinomycetota</taxon>
        <taxon>Actinomycetes</taxon>
        <taxon>Mycobacteriales</taxon>
        <taxon>Corynebacteriaceae</taxon>
        <taxon>Corynebacterium</taxon>
    </lineage>
</organism>
<evidence type="ECO:0000256" key="4">
    <source>
        <dbReference type="ARBA" id="ARBA00015132"/>
    </source>
</evidence>
<dbReference type="InterPro" id="IPR014026">
    <property type="entry name" value="UDP-Glc/GDP-Man_DH_dimer"/>
</dbReference>
<feature type="binding site" evidence="11">
    <location>
        <position position="118"/>
    </location>
    <ligand>
        <name>NAD(+)</name>
        <dbReference type="ChEBI" id="CHEBI:57540"/>
    </ligand>
</feature>
<dbReference type="EC" id="1.1.1.22" evidence="3 8"/>
<gene>
    <name evidence="13" type="ORF">I6I10_05955</name>
    <name evidence="14" type="ORF">I6J21_09575</name>
</gene>
<feature type="binding site" evidence="11">
    <location>
        <position position="315"/>
    </location>
    <ligand>
        <name>NAD(+)</name>
        <dbReference type="ChEBI" id="CHEBI:57540"/>
    </ligand>
</feature>
<evidence type="ECO:0000256" key="11">
    <source>
        <dbReference type="PIRSR" id="PIRSR500134-3"/>
    </source>
</evidence>
<dbReference type="Gene3D" id="3.40.50.720">
    <property type="entry name" value="NAD(P)-binding Rossmann-like Domain"/>
    <property type="match status" value="2"/>
</dbReference>
<evidence type="ECO:0000256" key="2">
    <source>
        <dbReference type="ARBA" id="ARBA00006601"/>
    </source>
</evidence>
<feature type="binding site" evidence="11">
    <location>
        <position position="257"/>
    </location>
    <ligand>
        <name>NAD(+)</name>
        <dbReference type="ChEBI" id="CHEBI:57540"/>
    </ligand>
</feature>
<dbReference type="Proteomes" id="UP000596145">
    <property type="component" value="Chromosome"/>
</dbReference>
<proteinExistence type="inferred from homology"/>
<dbReference type="InterPro" id="IPR028357">
    <property type="entry name" value="UDPglc_DH_bac"/>
</dbReference>
<dbReference type="GO" id="GO:0006065">
    <property type="term" value="P:UDP-glucuronate biosynthetic process"/>
    <property type="evidence" value="ECO:0007669"/>
    <property type="project" value="UniProtKB-UniPathway"/>
</dbReference>
<evidence type="ECO:0000313" key="15">
    <source>
        <dbReference type="Proteomes" id="UP000596145"/>
    </source>
</evidence>
<dbReference type="InterPro" id="IPR013328">
    <property type="entry name" value="6PGD_dom2"/>
</dbReference>
<dbReference type="OrthoDB" id="5193947at2"/>
<feature type="binding site" evidence="10">
    <location>
        <begin position="142"/>
        <end position="145"/>
    </location>
    <ligand>
        <name>substrate</name>
    </ligand>
</feature>
<dbReference type="Gene3D" id="1.10.1040.10">
    <property type="entry name" value="N-(1-d-carboxylethyl)-l-norvaline Dehydrogenase, domain 2"/>
    <property type="match status" value="1"/>
</dbReference>
<dbReference type="SUPFAM" id="SSF51735">
    <property type="entry name" value="NAD(P)-binding Rossmann-fold domains"/>
    <property type="match status" value="1"/>
</dbReference>
<dbReference type="InterPro" id="IPR036291">
    <property type="entry name" value="NAD(P)-bd_dom_sf"/>
</dbReference>
<feature type="binding site" evidence="11">
    <location>
        <position position="145"/>
    </location>
    <ligand>
        <name>NAD(+)</name>
        <dbReference type="ChEBI" id="CHEBI:57540"/>
    </ligand>
</feature>
<evidence type="ECO:0000259" key="12">
    <source>
        <dbReference type="SMART" id="SM00984"/>
    </source>
</evidence>
<comment type="similarity">
    <text evidence="2 8">Belongs to the UDP-glucose/GDP-mannose dehydrogenase family.</text>
</comment>
<feature type="active site" description="Nucleophile" evidence="9">
    <location>
        <position position="254"/>
    </location>
</feature>
<feature type="binding site" evidence="11">
    <location>
        <position position="29"/>
    </location>
    <ligand>
        <name>NAD(+)</name>
        <dbReference type="ChEBI" id="CHEBI:57540"/>
    </ligand>
</feature>
<dbReference type="EMBL" id="CP069534">
    <property type="protein sequence ID" value="QRP70027.1"/>
    <property type="molecule type" value="Genomic_DNA"/>
</dbReference>
<name>A0A7T4EHI6_9CORY</name>
<dbReference type="Pfam" id="PF03721">
    <property type="entry name" value="UDPG_MGDP_dh_N"/>
    <property type="match status" value="1"/>
</dbReference>
<dbReference type="InterPro" id="IPR036220">
    <property type="entry name" value="UDP-Glc/GDP-Man_DH_C_sf"/>
</dbReference>
<comment type="pathway">
    <text evidence="1">Nucleotide-sugar biosynthesis; UDP-alpha-D-glucuronate biosynthesis; UDP-alpha-D-glucuronate from UDP-alpha-D-glucose: step 1/1.</text>
</comment>
<evidence type="ECO:0000256" key="8">
    <source>
        <dbReference type="PIRNR" id="PIRNR000124"/>
    </source>
</evidence>
<dbReference type="UniPathway" id="UPA00038">
    <property type="reaction ID" value="UER00491"/>
</dbReference>
<dbReference type="InterPro" id="IPR008927">
    <property type="entry name" value="6-PGluconate_DH-like_C_sf"/>
</dbReference>
<sequence>MHIVVFGLGYVGLSNAVLLAAQNDVVGVDLDKNKVELVNHGASPIVDKDIQEALQAGNLNLRATTDGDSVLEEADLTVIATPTDYDVETEYFDTSSVESVLEQVSNVKPWASVVIKSTVPIGFTKSMAKRFPGLTLVFSPEFLREGRALYDNLHPSRIVTSSVDREAAKSVATLLKNAALDFDVPVLVTDPTEAEAIKLFANTYLAMRVAYFNELDTFARQMGLNSKQIIDGVSLDPRIGNHYNNPSFGYGGYCLPKDTRQLLANYKDIPQSLISAIVESNDQRKAFIADRVIAMNPIIVGVYRLTMKSGSDNFRSSSIQDVINLLINHGITVKIYEPTLDGAEFSGCPLVADLDKFLEESDVVLANRWSPDLAGYDGELVTADLYQRD</sequence>
<evidence type="ECO:0000256" key="10">
    <source>
        <dbReference type="PIRSR" id="PIRSR500134-2"/>
    </source>
</evidence>
<comment type="catalytic activity">
    <reaction evidence="7 8">
        <text>UDP-alpha-D-glucose + 2 NAD(+) + H2O = UDP-alpha-D-glucuronate + 2 NADH + 3 H(+)</text>
        <dbReference type="Rhea" id="RHEA:23596"/>
        <dbReference type="ChEBI" id="CHEBI:15377"/>
        <dbReference type="ChEBI" id="CHEBI:15378"/>
        <dbReference type="ChEBI" id="CHEBI:57540"/>
        <dbReference type="ChEBI" id="CHEBI:57945"/>
        <dbReference type="ChEBI" id="CHEBI:58052"/>
        <dbReference type="ChEBI" id="CHEBI:58885"/>
        <dbReference type="EC" id="1.1.1.22"/>
    </reaction>
</comment>
<dbReference type="SUPFAM" id="SSF52413">
    <property type="entry name" value="UDP-glucose/GDP-mannose dehydrogenase C-terminal domain"/>
    <property type="match status" value="1"/>
</dbReference>
<dbReference type="EMBL" id="CP066007">
    <property type="protein sequence ID" value="QQB47427.1"/>
    <property type="molecule type" value="Genomic_DNA"/>
</dbReference>
<feature type="binding site" evidence="10">
    <location>
        <position position="307"/>
    </location>
    <ligand>
        <name>substrate</name>
    </ligand>
</feature>
<keyword evidence="5 8" id="KW-0560">Oxidoreductase</keyword>
<feature type="binding site" evidence="10">
    <location>
        <position position="251"/>
    </location>
    <ligand>
        <name>substrate</name>
    </ligand>
</feature>
<evidence type="ECO:0000256" key="9">
    <source>
        <dbReference type="PIRSR" id="PIRSR500134-1"/>
    </source>
</evidence>
<evidence type="ECO:0000256" key="6">
    <source>
        <dbReference type="ARBA" id="ARBA00023027"/>
    </source>
</evidence>
<feature type="binding site" evidence="11">
    <location>
        <position position="83"/>
    </location>
    <ligand>
        <name>NAD(+)</name>
        <dbReference type="ChEBI" id="CHEBI:57540"/>
    </ligand>
</feature>
<feature type="binding site" evidence="11">
    <location>
        <position position="34"/>
    </location>
    <ligand>
        <name>NAD(+)</name>
        <dbReference type="ChEBI" id="CHEBI:57540"/>
    </ligand>
</feature>
<dbReference type="RefSeq" id="WP_005394438.1">
    <property type="nucleotide sequence ID" value="NZ_CP066007.1"/>
</dbReference>
<dbReference type="SUPFAM" id="SSF48179">
    <property type="entry name" value="6-phosphogluconate dehydrogenase C-terminal domain-like"/>
    <property type="match status" value="1"/>
</dbReference>
<dbReference type="Pfam" id="PF00984">
    <property type="entry name" value="UDPG_MGDP_dh"/>
    <property type="match status" value="1"/>
</dbReference>
<dbReference type="PANTHER" id="PTHR43750:SF2">
    <property type="entry name" value="UDP-GLUCOSE 6-DEHYDROGENASE"/>
    <property type="match status" value="1"/>
</dbReference>
<reference evidence="13 15" key="1">
    <citation type="submission" date="2020-12" db="EMBL/GenBank/DDBJ databases">
        <title>FDA dAtabase for Regulatory Grade micrObial Sequences (FDA-ARGOS): Supporting development and validation of Infectious Disease Dx tests.</title>
        <authorList>
            <person name="Sproer C."/>
            <person name="Gronow S."/>
            <person name="Severitt S."/>
            <person name="Schroder I."/>
            <person name="Tallon L."/>
            <person name="Sadzewicz L."/>
            <person name="Zhao X."/>
            <person name="Boylan J."/>
            <person name="Ott S."/>
            <person name="Bowen H."/>
            <person name="Vavikolanu K."/>
            <person name="Mehta A."/>
            <person name="Aluvathingal J."/>
            <person name="Nadendla S."/>
            <person name="Lowell S."/>
            <person name="Myers T."/>
            <person name="Yan Y."/>
            <person name="Sichtig H."/>
        </authorList>
    </citation>
    <scope>NUCLEOTIDE SEQUENCE [LARGE SCALE GENOMIC DNA]</scope>
    <source>
        <strain evidence="13 15">FDAARGOS_1053</strain>
        <strain evidence="14">FDAARGOS_1191</strain>
    </source>
</reference>
<dbReference type="AlphaFoldDB" id="A0A7T4EHI6"/>
<dbReference type="GO" id="GO:0000271">
    <property type="term" value="P:polysaccharide biosynthetic process"/>
    <property type="evidence" value="ECO:0007669"/>
    <property type="project" value="InterPro"/>
</dbReference>
<feature type="domain" description="UDP-glucose/GDP-mannose dehydrogenase C-terminal" evidence="12">
    <location>
        <begin position="301"/>
        <end position="388"/>
    </location>
</feature>
<dbReference type="GO" id="GO:0003979">
    <property type="term" value="F:UDP-glucose 6-dehydrogenase activity"/>
    <property type="evidence" value="ECO:0007669"/>
    <property type="project" value="UniProtKB-EC"/>
</dbReference>
<evidence type="ECO:0000256" key="3">
    <source>
        <dbReference type="ARBA" id="ARBA00012954"/>
    </source>
</evidence>
<keyword evidence="6 8" id="KW-0520">NAD</keyword>
<dbReference type="SMART" id="SM00984">
    <property type="entry name" value="UDPG_MGDP_dh_C"/>
    <property type="match status" value="1"/>
</dbReference>
<evidence type="ECO:0000256" key="1">
    <source>
        <dbReference type="ARBA" id="ARBA00004701"/>
    </source>
</evidence>
<dbReference type="PANTHER" id="PTHR43750">
    <property type="entry name" value="UDP-GLUCOSE 6-DEHYDROGENASE TUAD"/>
    <property type="match status" value="1"/>
</dbReference>
<dbReference type="InterPro" id="IPR014027">
    <property type="entry name" value="UDP-Glc/GDP-Man_DH_C"/>
</dbReference>
<protein>
    <recommendedName>
        <fullName evidence="4 8">UDP-glucose 6-dehydrogenase</fullName>
        <ecNumber evidence="3 8">1.1.1.22</ecNumber>
    </recommendedName>
</protein>
<feature type="binding site" evidence="10">
    <location>
        <begin position="243"/>
        <end position="247"/>
    </location>
    <ligand>
        <name>substrate</name>
    </ligand>
</feature>
<evidence type="ECO:0000313" key="13">
    <source>
        <dbReference type="EMBL" id="QQB47427.1"/>
    </source>
</evidence>
<evidence type="ECO:0000256" key="5">
    <source>
        <dbReference type="ARBA" id="ARBA00023002"/>
    </source>
</evidence>
<dbReference type="InterPro" id="IPR017476">
    <property type="entry name" value="UDP-Glc/GDP-Man"/>
</dbReference>
<evidence type="ECO:0000313" key="14">
    <source>
        <dbReference type="EMBL" id="QRP70027.1"/>
    </source>
</evidence>
<feature type="binding site" evidence="10">
    <location>
        <position position="308"/>
    </location>
    <ligand>
        <name>substrate</name>
    </ligand>
</feature>
<accession>A0A7T4EHI6</accession>
<evidence type="ECO:0000256" key="7">
    <source>
        <dbReference type="ARBA" id="ARBA00047473"/>
    </source>
</evidence>
<dbReference type="GeneID" id="92760722"/>
<dbReference type="GO" id="GO:0051287">
    <property type="term" value="F:NAD binding"/>
    <property type="evidence" value="ECO:0007669"/>
    <property type="project" value="InterPro"/>
</dbReference>
<dbReference type="Pfam" id="PF03720">
    <property type="entry name" value="UDPG_MGDP_dh_C"/>
    <property type="match status" value="1"/>
</dbReference>
<feature type="binding site" evidence="10">
    <location>
        <position position="198"/>
    </location>
    <ligand>
        <name>substrate</name>
    </ligand>
</feature>
<dbReference type="PIRSF" id="PIRSF000124">
    <property type="entry name" value="UDPglc_GDPman_dh"/>
    <property type="match status" value="1"/>
</dbReference>
<dbReference type="InterPro" id="IPR001732">
    <property type="entry name" value="UDP-Glc/GDP-Man_DH_N"/>
</dbReference>
<dbReference type="Proteomes" id="UP000617681">
    <property type="component" value="Chromosome"/>
</dbReference>
<dbReference type="NCBIfam" id="TIGR03026">
    <property type="entry name" value="NDP-sugDHase"/>
    <property type="match status" value="1"/>
</dbReference>